<dbReference type="NCBIfam" id="NF003251">
    <property type="entry name" value="PRK04207.1"/>
    <property type="match status" value="1"/>
</dbReference>
<dbReference type="HAMAP" id="MF_00559">
    <property type="entry name" value="G3P_dehdrog_arch"/>
    <property type="match status" value="1"/>
</dbReference>
<dbReference type="GO" id="GO:0051287">
    <property type="term" value="F:NAD binding"/>
    <property type="evidence" value="ECO:0007669"/>
    <property type="project" value="UniProtKB-UniRule"/>
</dbReference>
<dbReference type="SUPFAM" id="SSF55347">
    <property type="entry name" value="Glyceraldehyde-3-phosphate dehydrogenase-like, C-terminal domain"/>
    <property type="match status" value="1"/>
</dbReference>
<feature type="binding site" evidence="10">
    <location>
        <begin position="11"/>
        <end position="12"/>
    </location>
    <ligand>
        <name>NAD(+)</name>
        <dbReference type="ChEBI" id="CHEBI:57540"/>
    </ligand>
</feature>
<sequence length="344" mass="38024">MIKVGINGYGTIGKRVAEAVTLQDDMEIVGIVKTKPTYEMRGALDADYPVFASTKKKIPFFEEYGVKVSGVTEDLVKIADIVIDCTPGKLGVNNMGMYKKAGTKAIWQGGEKHAPVGTSFNSLTNYSESIGKDYVRVVSCNTTGLSRTLYPILNEYGINNVQAVMVRRSGDPKDSDRGPINSIEPVLNVPSHHGPDVQTVISNLNIQTMAVKVPTTIMHVHCIIAELESEPEVSRVIDLWESTPRVNLIEGFLRNNETKVRNLPGTAEIMEWARDSLYTRGDLNQIAVWKDGVHSFGKKLYYYQAIHQESDVVPENIDAIRAMCNIESDSFKSVNKTNKALGIN</sequence>
<gene>
    <name evidence="10" type="primary">gap</name>
    <name evidence="14" type="ORF">BEU00_00930</name>
</gene>
<evidence type="ECO:0000259" key="13">
    <source>
        <dbReference type="SMART" id="SM00846"/>
    </source>
</evidence>
<dbReference type="InterPro" id="IPR036291">
    <property type="entry name" value="NAD(P)-bd_dom_sf"/>
</dbReference>
<dbReference type="EMBL" id="MIYY01000025">
    <property type="protein sequence ID" value="OIR23062.1"/>
    <property type="molecule type" value="Genomic_DNA"/>
</dbReference>
<dbReference type="Pfam" id="PF01113">
    <property type="entry name" value="DapB_N"/>
    <property type="match status" value="1"/>
</dbReference>
<organism evidence="14 15">
    <name type="scientific">Marine Group III euryarchaeote CG-Epi3</name>
    <dbReference type="NCBI Taxonomy" id="1888997"/>
    <lineage>
        <taxon>Archaea</taxon>
        <taxon>Methanobacteriati</taxon>
        <taxon>Thermoplasmatota</taxon>
        <taxon>Thermoplasmata</taxon>
        <taxon>Candidatus Thermoprofundales</taxon>
    </lineage>
</organism>
<reference evidence="14 15" key="1">
    <citation type="submission" date="2016-08" db="EMBL/GenBank/DDBJ databases">
        <title>New Insights into Marine Group III Euryarchaeota, from dark to light.</title>
        <authorList>
            <person name="Haro-Moreno J.M."/>
            <person name="Rodriguez-Valera F."/>
            <person name="Lopez-Garcia P."/>
            <person name="Moreira D."/>
            <person name="Martin-Cuadrado A.B."/>
        </authorList>
    </citation>
    <scope>NUCLEOTIDE SEQUENCE [LARGE SCALE GENOMIC DNA]</scope>
    <source>
        <strain evidence="14">CG-Epi3</strain>
    </source>
</reference>
<comment type="similarity">
    <text evidence="2 10 12">Belongs to the glyceraldehyde-3-phosphate dehydrogenase family.</text>
</comment>
<dbReference type="GO" id="GO:0008839">
    <property type="term" value="F:4-hydroxy-tetrahydrodipicolinate reductase"/>
    <property type="evidence" value="ECO:0007669"/>
    <property type="project" value="InterPro"/>
</dbReference>
<dbReference type="CDD" id="cd18127">
    <property type="entry name" value="GAPDH_II_C"/>
    <property type="match status" value="1"/>
</dbReference>
<dbReference type="NCBIfam" id="TIGR01546">
    <property type="entry name" value="GAPDH-II_archae"/>
    <property type="match status" value="1"/>
</dbReference>
<dbReference type="GO" id="GO:0005737">
    <property type="term" value="C:cytoplasm"/>
    <property type="evidence" value="ECO:0007669"/>
    <property type="project" value="UniProtKB-SubCell"/>
</dbReference>
<dbReference type="GO" id="GO:0006096">
    <property type="term" value="P:glycolytic process"/>
    <property type="evidence" value="ECO:0007669"/>
    <property type="project" value="UniProtKB-UniRule"/>
</dbReference>
<evidence type="ECO:0000256" key="2">
    <source>
        <dbReference type="ARBA" id="ARBA00007406"/>
    </source>
</evidence>
<dbReference type="GO" id="GO:0009089">
    <property type="term" value="P:lysine biosynthetic process via diaminopimelate"/>
    <property type="evidence" value="ECO:0007669"/>
    <property type="project" value="InterPro"/>
</dbReference>
<dbReference type="InterPro" id="IPR006436">
    <property type="entry name" value="Glyceraldehyde-3-P_DH_2_arc"/>
</dbReference>
<keyword evidence="6 10" id="KW-0520">NAD</keyword>
<dbReference type="EC" id="1.2.1.59" evidence="10 12"/>
<dbReference type="Pfam" id="PF02800">
    <property type="entry name" value="Gp_dh_C"/>
    <property type="match status" value="1"/>
</dbReference>
<dbReference type="PIRSF" id="PIRSF000149">
    <property type="entry name" value="GAP_DH"/>
    <property type="match status" value="1"/>
</dbReference>
<feature type="binding site" evidence="10">
    <location>
        <position position="308"/>
    </location>
    <ligand>
        <name>NAD(+)</name>
        <dbReference type="ChEBI" id="CHEBI:57540"/>
    </ligand>
</feature>
<dbReference type="Proteomes" id="UP000183138">
    <property type="component" value="Unassembled WGS sequence"/>
</dbReference>
<comment type="catalytic activity">
    <reaction evidence="9 10 12">
        <text>D-glyceraldehyde 3-phosphate + phosphate + NAD(+) = (2R)-3-phospho-glyceroyl phosphate + NADH + H(+)</text>
        <dbReference type="Rhea" id="RHEA:10300"/>
        <dbReference type="ChEBI" id="CHEBI:15378"/>
        <dbReference type="ChEBI" id="CHEBI:43474"/>
        <dbReference type="ChEBI" id="CHEBI:57540"/>
        <dbReference type="ChEBI" id="CHEBI:57604"/>
        <dbReference type="ChEBI" id="CHEBI:57945"/>
        <dbReference type="ChEBI" id="CHEBI:59776"/>
        <dbReference type="EC" id="1.2.1.59"/>
    </reaction>
</comment>
<keyword evidence="10 12" id="KW-0963">Cytoplasm</keyword>
<evidence type="ECO:0000256" key="1">
    <source>
        <dbReference type="ARBA" id="ARBA00004869"/>
    </source>
</evidence>
<dbReference type="InterPro" id="IPR000846">
    <property type="entry name" value="DapB_N"/>
</dbReference>
<evidence type="ECO:0000256" key="10">
    <source>
        <dbReference type="HAMAP-Rule" id="MF_00559"/>
    </source>
</evidence>
<dbReference type="InterPro" id="IPR020831">
    <property type="entry name" value="GlycerAld/Erythrose_P_DH"/>
</dbReference>
<feature type="binding site" evidence="10">
    <location>
        <begin position="139"/>
        <end position="141"/>
    </location>
    <ligand>
        <name>D-glyceraldehyde 3-phosphate</name>
        <dbReference type="ChEBI" id="CHEBI:59776"/>
    </ligand>
</feature>
<dbReference type="UniPathway" id="UPA00109">
    <property type="reaction ID" value="UER00184"/>
</dbReference>
<evidence type="ECO:0000256" key="4">
    <source>
        <dbReference type="ARBA" id="ARBA00022857"/>
    </source>
</evidence>
<comment type="pathway">
    <text evidence="1 10 12">Carbohydrate degradation; glycolysis; pyruvate from D-glyceraldehyde 3-phosphate: step 1/5.</text>
</comment>
<keyword evidence="7 10" id="KW-0324">Glycolysis</keyword>
<feature type="binding site" evidence="10">
    <location>
        <position position="168"/>
    </location>
    <ligand>
        <name>NAD(+)</name>
        <dbReference type="ChEBI" id="CHEBI:57540"/>
    </ligand>
</feature>
<evidence type="ECO:0000256" key="9">
    <source>
        <dbReference type="ARBA" id="ARBA00048853"/>
    </source>
</evidence>
<comment type="subunit">
    <text evidence="3 10 12">Homotetramer.</text>
</comment>
<comment type="catalytic activity">
    <reaction evidence="8 10 12">
        <text>D-glyceraldehyde 3-phosphate + phosphate + NADP(+) = (2R)-3-phospho-glyceroyl phosphate + NADPH + H(+)</text>
        <dbReference type="Rhea" id="RHEA:10296"/>
        <dbReference type="ChEBI" id="CHEBI:15378"/>
        <dbReference type="ChEBI" id="CHEBI:43474"/>
        <dbReference type="ChEBI" id="CHEBI:57604"/>
        <dbReference type="ChEBI" id="CHEBI:57783"/>
        <dbReference type="ChEBI" id="CHEBI:58349"/>
        <dbReference type="ChEBI" id="CHEBI:59776"/>
        <dbReference type="EC" id="1.2.1.59"/>
    </reaction>
</comment>
<feature type="domain" description="Glyceraldehyde 3-phosphate dehydrogenase NAD(P) binding" evidence="13">
    <location>
        <begin position="2"/>
        <end position="140"/>
    </location>
</feature>
<evidence type="ECO:0000256" key="5">
    <source>
        <dbReference type="ARBA" id="ARBA00023002"/>
    </source>
</evidence>
<dbReference type="Gene3D" id="3.30.360.10">
    <property type="entry name" value="Dihydrodipicolinate Reductase, domain 2"/>
    <property type="match status" value="1"/>
</dbReference>
<dbReference type="SMART" id="SM00846">
    <property type="entry name" value="Gp_dh_N"/>
    <property type="match status" value="1"/>
</dbReference>
<dbReference type="GO" id="GO:0004365">
    <property type="term" value="F:glyceraldehyde-3-phosphate dehydrogenase (NAD+) (phosphorylating) activity"/>
    <property type="evidence" value="ECO:0007669"/>
    <property type="project" value="UniProtKB-UniRule"/>
</dbReference>
<dbReference type="GO" id="GO:0047100">
    <property type="term" value="F:glyceraldehyde-3-phosphate dehydrogenase (NADP+) (phosphorylating) activity"/>
    <property type="evidence" value="ECO:0007669"/>
    <property type="project" value="RHEA"/>
</dbReference>
<keyword evidence="5 10" id="KW-0560">Oxidoreductase</keyword>
<evidence type="ECO:0000256" key="6">
    <source>
        <dbReference type="ARBA" id="ARBA00023027"/>
    </source>
</evidence>
<feature type="binding site" evidence="10">
    <location>
        <begin position="193"/>
        <end position="194"/>
    </location>
    <ligand>
        <name>D-glyceraldehyde 3-phosphate</name>
        <dbReference type="ChEBI" id="CHEBI:59776"/>
    </ligand>
</feature>
<dbReference type="InterPro" id="IPR020830">
    <property type="entry name" value="GlycerAld_3-P_DH_AS"/>
</dbReference>
<dbReference type="GO" id="GO:0050661">
    <property type="term" value="F:NADP binding"/>
    <property type="evidence" value="ECO:0007669"/>
    <property type="project" value="UniProtKB-UniRule"/>
</dbReference>
<dbReference type="CDD" id="cd02278">
    <property type="entry name" value="GAPDH_II_N"/>
    <property type="match status" value="1"/>
</dbReference>
<comment type="caution">
    <text evidence="14">The sequence shown here is derived from an EMBL/GenBank/DDBJ whole genome shotgun (WGS) entry which is preliminary data.</text>
</comment>
<evidence type="ECO:0000256" key="3">
    <source>
        <dbReference type="ARBA" id="ARBA00011881"/>
    </source>
</evidence>
<dbReference type="SUPFAM" id="SSF51735">
    <property type="entry name" value="NAD(P)-binding Rossmann-fold domains"/>
    <property type="match status" value="1"/>
</dbReference>
<evidence type="ECO:0000256" key="8">
    <source>
        <dbReference type="ARBA" id="ARBA00048067"/>
    </source>
</evidence>
<feature type="active site" description="Nucleophile" evidence="10 11">
    <location>
        <position position="140"/>
    </location>
</feature>
<dbReference type="Gene3D" id="3.40.50.720">
    <property type="entry name" value="NAD(P)-binding Rossmann-like Domain"/>
    <property type="match status" value="1"/>
</dbReference>
<dbReference type="InterPro" id="IPR020828">
    <property type="entry name" value="GlycerAld_3-P_DH_NAD(P)-bd"/>
</dbReference>
<feature type="binding site" evidence="10">
    <location>
        <position position="110"/>
    </location>
    <ligand>
        <name>NAD(+)</name>
        <dbReference type="ChEBI" id="CHEBI:57540"/>
    </ligand>
</feature>
<evidence type="ECO:0000313" key="14">
    <source>
        <dbReference type="EMBL" id="OIR23062.1"/>
    </source>
</evidence>
<name>A0A1J5UFJ0_9ARCH</name>
<dbReference type="InterPro" id="IPR020829">
    <property type="entry name" value="GlycerAld_3-P_DH_cat"/>
</dbReference>
<evidence type="ECO:0000256" key="11">
    <source>
        <dbReference type="PIRSR" id="PIRSR000149-1"/>
    </source>
</evidence>
<proteinExistence type="inferred from homology"/>
<comment type="subcellular location">
    <subcellularLocation>
        <location evidence="10 12">Cytoplasm</location>
    </subcellularLocation>
</comment>
<keyword evidence="4 10" id="KW-0521">NADP</keyword>
<evidence type="ECO:0000313" key="15">
    <source>
        <dbReference type="Proteomes" id="UP000183138"/>
    </source>
</evidence>
<dbReference type="PROSITE" id="PS00071">
    <property type="entry name" value="GAPDH"/>
    <property type="match status" value="1"/>
</dbReference>
<protein>
    <recommendedName>
        <fullName evidence="10 12">Glyceraldehyde-3-phosphate dehydrogenase</fullName>
        <shortName evidence="10">GAPDH</shortName>
        <ecNumber evidence="10 12">1.2.1.59</ecNumber>
    </recommendedName>
    <alternativeName>
        <fullName evidence="10">NAD(P)-dependent glyceraldehyde-3-phosphate dehydrogenase</fullName>
    </alternativeName>
</protein>
<evidence type="ECO:0000256" key="12">
    <source>
        <dbReference type="RuleBase" id="RU003388"/>
    </source>
</evidence>
<accession>A0A1J5UFJ0</accession>
<evidence type="ECO:0000256" key="7">
    <source>
        <dbReference type="ARBA" id="ARBA00023152"/>
    </source>
</evidence>
<dbReference type="AlphaFoldDB" id="A0A1J5UFJ0"/>